<protein>
    <recommendedName>
        <fullName evidence="3">SLH domain-containing protein</fullName>
    </recommendedName>
</protein>
<evidence type="ECO:0000313" key="4">
    <source>
        <dbReference type="EMBL" id="MBB3110517.1"/>
    </source>
</evidence>
<dbReference type="EMBL" id="JACHXK010000005">
    <property type="protein sequence ID" value="MBB3110517.1"/>
    <property type="molecule type" value="Genomic_DNA"/>
</dbReference>
<feature type="domain" description="SLH" evidence="3">
    <location>
        <begin position="1270"/>
        <end position="1333"/>
    </location>
</feature>
<organism evidence="4 5">
    <name type="scientific">Paenibacillus phyllosphaerae</name>
    <dbReference type="NCBI Taxonomy" id="274593"/>
    <lineage>
        <taxon>Bacteria</taxon>
        <taxon>Bacillati</taxon>
        <taxon>Bacillota</taxon>
        <taxon>Bacilli</taxon>
        <taxon>Bacillales</taxon>
        <taxon>Paenibacillaceae</taxon>
        <taxon>Paenibacillus</taxon>
    </lineage>
</organism>
<name>A0A7W5FMW3_9BACL</name>
<reference evidence="4 5" key="1">
    <citation type="submission" date="2020-08" db="EMBL/GenBank/DDBJ databases">
        <title>Genomic Encyclopedia of Type Strains, Phase III (KMG-III): the genomes of soil and plant-associated and newly described type strains.</title>
        <authorList>
            <person name="Whitman W."/>
        </authorList>
    </citation>
    <scope>NUCLEOTIDE SEQUENCE [LARGE SCALE GENOMIC DNA]</scope>
    <source>
        <strain evidence="4 5">CECT 5862</strain>
    </source>
</reference>
<feature type="compositionally biased region" description="Polar residues" evidence="1">
    <location>
        <begin position="260"/>
        <end position="277"/>
    </location>
</feature>
<feature type="signal peptide" evidence="2">
    <location>
        <begin position="1"/>
        <end position="29"/>
    </location>
</feature>
<evidence type="ECO:0000313" key="5">
    <source>
        <dbReference type="Proteomes" id="UP000570361"/>
    </source>
</evidence>
<dbReference type="RefSeq" id="WP_183600433.1">
    <property type="nucleotide sequence ID" value="NZ_JACHXK010000005.1"/>
</dbReference>
<sequence length="1410" mass="155124">MIKKLGLWLMLVSLFVQLVPAGTIQTATAASGSFNFPGESASATSPRVVTTERVTLTGTVSNVDTSTISYSVLQIINNKTENSREDLTSNIYVTDNAITIYNVQLFPGLNKITFTGMRNGGEVSNSIYIEYRNSPMLYNLTANLDGNSFPITEVGTTVVQSTASKGKTTANISITGNAPNATGVTIVVNGSSKTYTVNTANNNSFAASPIVLNEGQNTITFKISNGTQVSTSTRTVAFYNGSVSFIDVRVEEWEDASADRTVSSTATPSDTADLSTSPTLVAKETSKFTVYGKVIVPNSYHADVEGGQATPHPDFAAAGLEGFEVAVRNTTQKIDLNGISIQDSNIRVTGTPTENAAFFIYEYRFELPNVGNTAASNLIFNNKFTVQLTALNEVNVYLGATPESETSTDLYFTLHDADEAYVKAVNYLPGYSGGLSYKTIGGVTLDGASLYGLPLAVEVLVGNTTEFNKEVVVSEIRNAYGSKTEIKESDYTVLTYDDPANDRVVNIDGVEYQRVILVFDKMPYEGTQTITLKIDDAASSTTTATFTMLYGPYVQFDSIYDGMAVYDDTTQLTSKRKEYIIDTVLKQFKGEMYNINDTDEIRYTSSKTEGTRTIFFYVNNVLIPLVPYDEDGNDVDPHSTVFQIDADTKITSTDANNNTVTTYYTDMAFESLFSGENTIKFVFQGTKNYYEKSVKFNIIPTNLPEIPLAGSTVYPFTYSTDNENDFIVPNANDTNFTLTNGIYTTKESFMNIYGTFDFLDLGQSSTGDPDVIDEKMENLEDNDIVFTDYILKVTGTSLTSELEWNLSKPFQIVNNGSFVRNYPEGSTIDSNLIVRYDLSNQTFSFIVKKQELNADGSSSAYVFNVYNSGTSGPKASYRLEVDPTVLPYKVLRPYLPAESIVNKNFVEVVINAKGADSVVINKVTATKSGYDYNNDGDTTDDVDYPGAFRATITGLKSGANKITYTITNASDTVSDSFTITYQPTNIPGAQYMEEMKSSHKVFDGSVALTFPKGTSLIRNDPDVPANLKNQVFSGHKLLFGIANSEDGVVDRREYDNVPADFDLILQNYGTRFRVSFPTRFGKASPVYWIDAGLADNLTTMAYDPVTSGVDPYQYPNNKLGPNGTTIPTYDERSEDLELVASKRGTLTLTFDPNIRETVGTTVTVFHYDVNNKYWVNMGGTVDTKKNTITVPFEQFGYYVVGKMTYSFTDASNHPYARNYLEAMFSKGIMNASSYDDFGVDMYTTRGEFAKMIIDAMQIELNYDLDNPSFDDVAPIINPDALWDYRYIETAARLGIIRGTQPKTFEPNNSLTRGEATVILARALELKLDTDATKIAAALQKQFKDYANISYYARASVLAIAKKGYIQGSPVDSADLTKGYVFESQSYLLRSDAAIITGKVMADLKKLPKLN</sequence>
<dbReference type="PROSITE" id="PS51272">
    <property type="entry name" value="SLH"/>
    <property type="match status" value="3"/>
</dbReference>
<evidence type="ECO:0000256" key="1">
    <source>
        <dbReference type="SAM" id="MobiDB-lite"/>
    </source>
</evidence>
<comment type="caution">
    <text evidence="4">The sequence shown here is derived from an EMBL/GenBank/DDBJ whole genome shotgun (WGS) entry which is preliminary data.</text>
</comment>
<accession>A0A7W5FMW3</accession>
<evidence type="ECO:0000259" key="3">
    <source>
        <dbReference type="PROSITE" id="PS51272"/>
    </source>
</evidence>
<dbReference type="InterPro" id="IPR001119">
    <property type="entry name" value="SLH_dom"/>
</dbReference>
<feature type="chain" id="PRO_5031347547" description="SLH domain-containing protein" evidence="2">
    <location>
        <begin position="30"/>
        <end position="1410"/>
    </location>
</feature>
<feature type="domain" description="SLH" evidence="3">
    <location>
        <begin position="1203"/>
        <end position="1266"/>
    </location>
</feature>
<proteinExistence type="predicted"/>
<dbReference type="Proteomes" id="UP000570361">
    <property type="component" value="Unassembled WGS sequence"/>
</dbReference>
<keyword evidence="2" id="KW-0732">Signal</keyword>
<keyword evidence="5" id="KW-1185">Reference proteome</keyword>
<gene>
    <name evidence="4" type="ORF">FHS18_002584</name>
</gene>
<feature type="region of interest" description="Disordered" evidence="1">
    <location>
        <begin position="258"/>
        <end position="277"/>
    </location>
</feature>
<dbReference type="Pfam" id="PF00395">
    <property type="entry name" value="SLH"/>
    <property type="match status" value="2"/>
</dbReference>
<feature type="domain" description="SLH" evidence="3">
    <location>
        <begin position="1339"/>
        <end position="1410"/>
    </location>
</feature>
<evidence type="ECO:0000256" key="2">
    <source>
        <dbReference type="SAM" id="SignalP"/>
    </source>
</evidence>